<evidence type="ECO:0000256" key="1">
    <source>
        <dbReference type="ARBA" id="ARBA00022676"/>
    </source>
</evidence>
<accession>A0A261RBU2</accession>
<dbReference type="PANTHER" id="PTHR12526">
    <property type="entry name" value="GLYCOSYLTRANSFERASE"/>
    <property type="match status" value="1"/>
</dbReference>
<keyword evidence="2 5" id="KW-0808">Transferase</keyword>
<dbReference type="Gene3D" id="3.40.50.2000">
    <property type="entry name" value="Glycogen Phosphorylase B"/>
    <property type="match status" value="2"/>
</dbReference>
<dbReference type="SUPFAM" id="SSF53756">
    <property type="entry name" value="UDP-Glycosyltransferase/glycogen phosphorylase"/>
    <property type="match status" value="1"/>
</dbReference>
<dbReference type="Pfam" id="PF13439">
    <property type="entry name" value="Glyco_transf_4"/>
    <property type="match status" value="1"/>
</dbReference>
<sequence length="421" mass="46956">MKKIAIVSEHASPLARAGSVDSGGQNIYVAQTARQFAAAGHEVDIFTRRDDPMLAQVVAWQPRIRVIHVPAGPARYVPKEDLLPYMDDFAAFLSRHVAQQSRPYDVIHANFFMSAYASLEVARRFGTPLVVTFHALGRVRRLHQREADRFPDSRFDIESTVVREAGLIIAECPQDRRDLLDLYDADPGRIRVVPCGYDPGEMAPVDANVARRRLGWQEGDFRVLQLGRMVQRKGVDNVIEALGVLRDRYGRAARLCVVGGDERDGPELARLRQVAEQAGVTACVDFVGRKDRDELKWYYSASDVFVTTPWYEPFGITPVEAMACGRPVVGSDTGGIRSTIKDGKTGFLVPARDPQALAARLAQLASDATLRQKMGWAGARRARRLFTWQQVGKDLLAVYDELAVRTRAPARRYTRPQELAA</sequence>
<evidence type="ECO:0000313" key="5">
    <source>
        <dbReference type="EMBL" id="OZI22488.1"/>
    </source>
</evidence>
<dbReference type="Proteomes" id="UP000216947">
    <property type="component" value="Unassembled WGS sequence"/>
</dbReference>
<keyword evidence="1" id="KW-0328">Glycosyltransferase</keyword>
<evidence type="ECO:0000259" key="3">
    <source>
        <dbReference type="Pfam" id="PF00534"/>
    </source>
</evidence>
<evidence type="ECO:0000313" key="6">
    <source>
        <dbReference type="Proteomes" id="UP000216947"/>
    </source>
</evidence>
<name>A0A261RBU2_9BORD</name>
<proteinExistence type="predicted"/>
<dbReference type="InterPro" id="IPR028098">
    <property type="entry name" value="Glyco_trans_4-like_N"/>
</dbReference>
<feature type="domain" description="Glycosyltransferase subfamily 4-like N-terminal" evidence="4">
    <location>
        <begin position="23"/>
        <end position="199"/>
    </location>
</feature>
<gene>
    <name evidence="5" type="ORF">CAL19_08105</name>
</gene>
<reference evidence="6" key="1">
    <citation type="submission" date="2017-05" db="EMBL/GenBank/DDBJ databases">
        <title>Complete and WGS of Bordetella genogroups.</title>
        <authorList>
            <person name="Spilker T."/>
            <person name="Lipuma J."/>
        </authorList>
    </citation>
    <scope>NUCLEOTIDE SEQUENCE [LARGE SCALE GENOMIC DNA]</scope>
    <source>
        <strain evidence="6">AU18089</strain>
    </source>
</reference>
<dbReference type="RefSeq" id="WP_026641361.1">
    <property type="nucleotide sequence ID" value="NZ_NEVK01000004.1"/>
</dbReference>
<dbReference type="EMBL" id="NEVK01000004">
    <property type="protein sequence ID" value="OZI22488.1"/>
    <property type="molecule type" value="Genomic_DNA"/>
</dbReference>
<protein>
    <submittedName>
        <fullName evidence="5">Glycosyl transferase family 1</fullName>
    </submittedName>
</protein>
<evidence type="ECO:0000256" key="2">
    <source>
        <dbReference type="ARBA" id="ARBA00022679"/>
    </source>
</evidence>
<dbReference type="PANTHER" id="PTHR12526:SF510">
    <property type="entry name" value="D-INOSITOL 3-PHOSPHATE GLYCOSYLTRANSFERASE"/>
    <property type="match status" value="1"/>
</dbReference>
<evidence type="ECO:0000259" key="4">
    <source>
        <dbReference type="Pfam" id="PF13439"/>
    </source>
</evidence>
<dbReference type="InterPro" id="IPR001296">
    <property type="entry name" value="Glyco_trans_1"/>
</dbReference>
<dbReference type="GO" id="GO:0016757">
    <property type="term" value="F:glycosyltransferase activity"/>
    <property type="evidence" value="ECO:0007669"/>
    <property type="project" value="UniProtKB-KW"/>
</dbReference>
<dbReference type="AlphaFoldDB" id="A0A261RBU2"/>
<dbReference type="Pfam" id="PF00534">
    <property type="entry name" value="Glycos_transf_1"/>
    <property type="match status" value="1"/>
</dbReference>
<organism evidence="5 6">
    <name type="scientific">Bordetella genomosp. 7</name>
    <dbReference type="NCBI Taxonomy" id="1416805"/>
    <lineage>
        <taxon>Bacteria</taxon>
        <taxon>Pseudomonadati</taxon>
        <taxon>Pseudomonadota</taxon>
        <taxon>Betaproteobacteria</taxon>
        <taxon>Burkholderiales</taxon>
        <taxon>Alcaligenaceae</taxon>
        <taxon>Bordetella</taxon>
    </lineage>
</organism>
<keyword evidence="6" id="KW-1185">Reference proteome</keyword>
<feature type="domain" description="Glycosyl transferase family 1" evidence="3">
    <location>
        <begin position="210"/>
        <end position="378"/>
    </location>
</feature>
<comment type="caution">
    <text evidence="5">The sequence shown here is derived from an EMBL/GenBank/DDBJ whole genome shotgun (WGS) entry which is preliminary data.</text>
</comment>